<sequence length="105" mass="10944">MMPALLSFALALLLAVAMPMASAGTASAAEAQVSMMADLNEQHACCTGPQGSFHGDCNACAALDLANAKPQVIALPRVIRYERPSRPVRTAFQRLPLPPPRSAGA</sequence>
<dbReference type="RefSeq" id="WP_271886338.1">
    <property type="nucleotide sequence ID" value="NZ_CP067136.1"/>
</dbReference>
<evidence type="ECO:0000256" key="1">
    <source>
        <dbReference type="SAM" id="SignalP"/>
    </source>
</evidence>
<gene>
    <name evidence="2" type="ORF">JHX87_02860</name>
</gene>
<accession>A0ABY7SP24</accession>
<evidence type="ECO:0008006" key="4">
    <source>
        <dbReference type="Google" id="ProtNLM"/>
    </source>
</evidence>
<feature type="chain" id="PRO_5045740605" description="DUF2946 domain-containing protein" evidence="1">
    <location>
        <begin position="29"/>
        <end position="105"/>
    </location>
</feature>
<dbReference type="EMBL" id="CP067136">
    <property type="protein sequence ID" value="WCR07791.1"/>
    <property type="molecule type" value="Genomic_DNA"/>
</dbReference>
<evidence type="ECO:0000313" key="3">
    <source>
        <dbReference type="Proteomes" id="UP001219349"/>
    </source>
</evidence>
<name>A0ABY7SP24_9RHOB</name>
<dbReference type="Proteomes" id="UP001219349">
    <property type="component" value="Chromosome"/>
</dbReference>
<proteinExistence type="predicted"/>
<evidence type="ECO:0000313" key="2">
    <source>
        <dbReference type="EMBL" id="WCR07791.1"/>
    </source>
</evidence>
<keyword evidence="3" id="KW-1185">Reference proteome</keyword>
<organism evidence="2 3">
    <name type="scientific">Paracoccus fistulariae</name>
    <dbReference type="NCBI Taxonomy" id="658446"/>
    <lineage>
        <taxon>Bacteria</taxon>
        <taxon>Pseudomonadati</taxon>
        <taxon>Pseudomonadota</taxon>
        <taxon>Alphaproteobacteria</taxon>
        <taxon>Rhodobacterales</taxon>
        <taxon>Paracoccaceae</taxon>
        <taxon>Paracoccus</taxon>
    </lineage>
</organism>
<feature type="signal peptide" evidence="1">
    <location>
        <begin position="1"/>
        <end position="28"/>
    </location>
</feature>
<protein>
    <recommendedName>
        <fullName evidence="4">DUF2946 domain-containing protein</fullName>
    </recommendedName>
</protein>
<reference evidence="2 3" key="1">
    <citation type="submission" date="2021-01" db="EMBL/GenBank/DDBJ databases">
        <title>Biogeographic distribution of Paracoccus.</title>
        <authorList>
            <person name="Hollensteiner J."/>
            <person name="Leineberger J."/>
            <person name="Brinkhoff T."/>
            <person name="Daniel R."/>
        </authorList>
    </citation>
    <scope>NUCLEOTIDE SEQUENCE [LARGE SCALE GENOMIC DNA]</scope>
    <source>
        <strain evidence="2 3">KCTC 22803</strain>
    </source>
</reference>
<keyword evidence="1" id="KW-0732">Signal</keyword>